<keyword evidence="3" id="KW-1185">Reference proteome</keyword>
<protein>
    <submittedName>
        <fullName evidence="2">Uncharacterized protein</fullName>
    </submittedName>
</protein>
<feature type="transmembrane region" description="Helical" evidence="1">
    <location>
        <begin position="15"/>
        <end position="40"/>
    </location>
</feature>
<reference evidence="2 3" key="1">
    <citation type="journal article" date="2016" name="Front. Microbiol.">
        <title>Fuerstia marisgermanicae gen. nov., sp. nov., an Unusual Member of the Phylum Planctomycetes from the German Wadden Sea.</title>
        <authorList>
            <person name="Kohn T."/>
            <person name="Heuer A."/>
            <person name="Jogler M."/>
            <person name="Vollmers J."/>
            <person name="Boedeker C."/>
            <person name="Bunk B."/>
            <person name="Rast P."/>
            <person name="Borchert D."/>
            <person name="Glockner I."/>
            <person name="Freese H.M."/>
            <person name="Klenk H.P."/>
            <person name="Overmann J."/>
            <person name="Kaster A.K."/>
            <person name="Rohde M."/>
            <person name="Wiegand S."/>
            <person name="Jogler C."/>
        </authorList>
    </citation>
    <scope>NUCLEOTIDE SEQUENCE [LARGE SCALE GENOMIC DNA]</scope>
    <source>
        <strain evidence="2 3">NH11</strain>
    </source>
</reference>
<keyword evidence="1" id="KW-1133">Transmembrane helix</keyword>
<dbReference type="AlphaFoldDB" id="A0A1P8WH40"/>
<dbReference type="KEGG" id="fmr:Fuma_02977"/>
<feature type="transmembrane region" description="Helical" evidence="1">
    <location>
        <begin position="52"/>
        <end position="71"/>
    </location>
</feature>
<keyword evidence="1" id="KW-0472">Membrane</keyword>
<sequence>MIGRIFLLSAFPAMWLNGSCSFMASIWWALLVLLFLHIIDSSRGIRTLPSTIMGRFMFGICMFVFFLFFLLGNEAAGRTYWTFADCFIVPFWITVIVTALFWTCLWFGTLIVRNDPEYQQWARTGGHYFWDTLPRVLNPDSELIRNGGFAEPTYSGFVPPENWTHQCPRCLSRVQHAVDVCWRCNYGHDGDSTAYFERHGL</sequence>
<evidence type="ECO:0000313" key="3">
    <source>
        <dbReference type="Proteomes" id="UP000187735"/>
    </source>
</evidence>
<keyword evidence="1" id="KW-0812">Transmembrane</keyword>
<proteinExistence type="predicted"/>
<evidence type="ECO:0000313" key="2">
    <source>
        <dbReference type="EMBL" id="APZ93360.1"/>
    </source>
</evidence>
<dbReference type="Proteomes" id="UP000187735">
    <property type="component" value="Chromosome"/>
</dbReference>
<name>A0A1P8WH40_9PLAN</name>
<accession>A0A1P8WH40</accession>
<organism evidence="2 3">
    <name type="scientific">Fuerstiella marisgermanici</name>
    <dbReference type="NCBI Taxonomy" id="1891926"/>
    <lineage>
        <taxon>Bacteria</taxon>
        <taxon>Pseudomonadati</taxon>
        <taxon>Planctomycetota</taxon>
        <taxon>Planctomycetia</taxon>
        <taxon>Planctomycetales</taxon>
        <taxon>Planctomycetaceae</taxon>
        <taxon>Fuerstiella</taxon>
    </lineage>
</organism>
<feature type="transmembrane region" description="Helical" evidence="1">
    <location>
        <begin position="91"/>
        <end position="112"/>
    </location>
</feature>
<gene>
    <name evidence="2" type="ORF">Fuma_02977</name>
</gene>
<dbReference type="STRING" id="1891926.Fuma_02977"/>
<dbReference type="EMBL" id="CP017641">
    <property type="protein sequence ID" value="APZ93360.1"/>
    <property type="molecule type" value="Genomic_DNA"/>
</dbReference>
<evidence type="ECO:0000256" key="1">
    <source>
        <dbReference type="SAM" id="Phobius"/>
    </source>
</evidence>